<accession>A0ABV2ALK0</accession>
<evidence type="ECO:0000256" key="2">
    <source>
        <dbReference type="ARBA" id="ARBA00022475"/>
    </source>
</evidence>
<name>A0ABV2ALK0_9EUKA</name>
<comment type="subcellular location">
    <subcellularLocation>
        <location evidence="1">Cell membrane</location>
        <topology evidence="1">Multi-pass membrane protein</topology>
    </subcellularLocation>
</comment>
<dbReference type="PRINTS" id="PR00119">
    <property type="entry name" value="CATATPASE"/>
</dbReference>
<evidence type="ECO:0000256" key="1">
    <source>
        <dbReference type="ARBA" id="ARBA00004651"/>
    </source>
</evidence>
<dbReference type="Gene3D" id="1.20.1110.10">
    <property type="entry name" value="Calcium-transporting ATPase, transmembrane domain"/>
    <property type="match status" value="1"/>
</dbReference>
<keyword evidence="3" id="KW-0812">Transmembrane</keyword>
<dbReference type="Gene3D" id="3.40.50.1000">
    <property type="entry name" value="HAD superfamily/HAD-like"/>
    <property type="match status" value="1"/>
</dbReference>
<evidence type="ECO:0000256" key="5">
    <source>
        <dbReference type="ARBA" id="ARBA00023136"/>
    </source>
</evidence>
<dbReference type="EMBL" id="JBDODL010000722">
    <property type="protein sequence ID" value="MES1920530.1"/>
    <property type="molecule type" value="Genomic_DNA"/>
</dbReference>
<sequence>MTVSHLFYDGRARTIDTHDQRKGDFDKNEEGFTRFMRAAILCNNATYNKENMIIGDASESGLLKFGNPNLNDTIAEFRRKRQKLHGIPFNSKNKWQLSIHRTSEDSSKGPVIVMKGAPERVLQYCDRILLDEQVKPLRQEDIDSIMHGLNSFATQGERVLGFCELELDGEAFPEDYKFQGDSPDEANFPFRSEKNQSEGFVFLGLSAMIDPPRPSVPQSVLKCQSAGISVFMVTGDHPTTARAIASKVNIIAPKDSVFDLSKIEKPTLEDIESSDSTACVVTGSHITLFTNDVSADSKVRFWNGILSHKHIVFSRTSPQQKLLIVESCQKRNGIVAVTGDGVNDSPALKKADIGIAMGVAGTDVAKEAANMILMDDNFSSIVNGVEEGRVLFDNLKKVCYQNLVHRLHSLLEHPRDFPRHLQAFDRNPVAHPNDPHSDHRFGH</sequence>
<comment type="caution">
    <text evidence="6">The sequence shown here is derived from an EMBL/GenBank/DDBJ whole genome shotgun (WGS) entry which is preliminary data.</text>
</comment>
<dbReference type="InterPro" id="IPR036412">
    <property type="entry name" value="HAD-like_sf"/>
</dbReference>
<evidence type="ECO:0000256" key="3">
    <source>
        <dbReference type="ARBA" id="ARBA00022692"/>
    </source>
</evidence>
<organism evidence="6 7">
    <name type="scientific">Bonamia ostreae</name>
    <dbReference type="NCBI Taxonomy" id="126728"/>
    <lineage>
        <taxon>Eukaryota</taxon>
        <taxon>Sar</taxon>
        <taxon>Rhizaria</taxon>
        <taxon>Endomyxa</taxon>
        <taxon>Ascetosporea</taxon>
        <taxon>Haplosporida</taxon>
        <taxon>Bonamia</taxon>
    </lineage>
</organism>
<keyword evidence="5" id="KW-0472">Membrane</keyword>
<dbReference type="SUPFAM" id="SSF81660">
    <property type="entry name" value="Metal cation-transporting ATPase, ATP-binding domain N"/>
    <property type="match status" value="1"/>
</dbReference>
<dbReference type="NCBIfam" id="TIGR01494">
    <property type="entry name" value="ATPase_P-type"/>
    <property type="match status" value="1"/>
</dbReference>
<evidence type="ECO:0000313" key="7">
    <source>
        <dbReference type="Proteomes" id="UP001439008"/>
    </source>
</evidence>
<dbReference type="InterPro" id="IPR001757">
    <property type="entry name" value="P_typ_ATPase"/>
</dbReference>
<protein>
    <submittedName>
        <fullName evidence="6">Sodium/potassium-transporting ATPase subunit alpha-1</fullName>
    </submittedName>
</protein>
<dbReference type="Proteomes" id="UP001439008">
    <property type="component" value="Unassembled WGS sequence"/>
</dbReference>
<dbReference type="InterPro" id="IPR050510">
    <property type="entry name" value="Cation_transp_ATPase_P-type"/>
</dbReference>
<dbReference type="InterPro" id="IPR023299">
    <property type="entry name" value="ATPase_P-typ_cyto_dom_N"/>
</dbReference>
<gene>
    <name evidence="6" type="primary">ATP1A1</name>
    <name evidence="6" type="ORF">MHBO_002193</name>
</gene>
<dbReference type="SUPFAM" id="SSF56784">
    <property type="entry name" value="HAD-like"/>
    <property type="match status" value="1"/>
</dbReference>
<reference evidence="6 7" key="1">
    <citation type="journal article" date="2024" name="BMC Biol.">
        <title>Comparative genomics of Ascetosporea gives new insight into the evolutionary basis for animal parasitism in Rhizaria.</title>
        <authorList>
            <person name="Hiltunen Thoren M."/>
            <person name="Onut-Brannstrom I."/>
            <person name="Alfjorden A."/>
            <person name="Peckova H."/>
            <person name="Swords F."/>
            <person name="Hooper C."/>
            <person name="Holzer A.S."/>
            <person name="Bass D."/>
            <person name="Burki F."/>
        </authorList>
    </citation>
    <scope>NUCLEOTIDE SEQUENCE [LARGE SCALE GENOMIC DNA]</scope>
    <source>
        <strain evidence="6">20-A016</strain>
    </source>
</reference>
<keyword evidence="4" id="KW-1133">Transmembrane helix</keyword>
<evidence type="ECO:0000256" key="4">
    <source>
        <dbReference type="ARBA" id="ARBA00022989"/>
    </source>
</evidence>
<keyword evidence="2" id="KW-1003">Cell membrane</keyword>
<keyword evidence="7" id="KW-1185">Reference proteome</keyword>
<dbReference type="InterPro" id="IPR023214">
    <property type="entry name" value="HAD_sf"/>
</dbReference>
<dbReference type="Pfam" id="PF13246">
    <property type="entry name" value="Cation_ATPase"/>
    <property type="match status" value="1"/>
</dbReference>
<dbReference type="PANTHER" id="PTHR43294:SF21">
    <property type="entry name" value="CATION TRANSPORTING ATPASE"/>
    <property type="match status" value="1"/>
</dbReference>
<dbReference type="Pfam" id="PF08282">
    <property type="entry name" value="Hydrolase_3"/>
    <property type="match status" value="1"/>
</dbReference>
<dbReference type="PANTHER" id="PTHR43294">
    <property type="entry name" value="SODIUM/POTASSIUM-TRANSPORTING ATPASE SUBUNIT ALPHA"/>
    <property type="match status" value="1"/>
</dbReference>
<dbReference type="Gene3D" id="3.40.1110.10">
    <property type="entry name" value="Calcium-transporting ATPase, cytoplasmic domain N"/>
    <property type="match status" value="1"/>
</dbReference>
<evidence type="ECO:0000313" key="6">
    <source>
        <dbReference type="EMBL" id="MES1920530.1"/>
    </source>
</evidence>
<proteinExistence type="predicted"/>